<evidence type="ECO:0000259" key="3">
    <source>
        <dbReference type="Pfam" id="PF22664"/>
    </source>
</evidence>
<dbReference type="Pfam" id="PF22664">
    <property type="entry name" value="TRI-like_N"/>
    <property type="match status" value="1"/>
</dbReference>
<dbReference type="PANTHER" id="PTHR31642:SF310">
    <property type="entry name" value="FATTY ALCOHOL:CAFFEOYL-COA ACYLTRANSFERASE"/>
    <property type="match status" value="1"/>
</dbReference>
<organism evidence="4 5">
    <name type="scientific">Phyllosticta citriasiana</name>
    <dbReference type="NCBI Taxonomy" id="595635"/>
    <lineage>
        <taxon>Eukaryota</taxon>
        <taxon>Fungi</taxon>
        <taxon>Dikarya</taxon>
        <taxon>Ascomycota</taxon>
        <taxon>Pezizomycotina</taxon>
        <taxon>Dothideomycetes</taxon>
        <taxon>Dothideomycetes incertae sedis</taxon>
        <taxon>Botryosphaeriales</taxon>
        <taxon>Phyllostictaceae</taxon>
        <taxon>Phyllosticta</taxon>
    </lineage>
</organism>
<sequence length="365" mass="39954">MTKKTSLRVSSSNPDHTLPKIYTQITLAFKLEDHVDHQTVIDDFVVGLQRTLSQYRFLRGTLQTNVMTGRLWIRKEKHNTVEFVTNWIDGPEDDFPSYETLEKAEFPAAMLDGDSLFPLHVTHKQPLTLLVESGDDDTPILVAQANFIRGGLILAVAVHHSCSDGPGANGFLSHWAENTRGVLTGTTPTPFDSLVLDRSPLTSKASAKRSTTNEDQEAPFSCAVTKTPPTPPKDFKIPRLSQVMLHSSSGGPARLKKDAKPPGQPTASSYDAMVAILRRCMTRARLPLLNSERSTESRLLHAVGLRQCMEPPLPARFLGNALALPTPSMDISSLLDGEALPQIGSVIRASILEATSKDTINRTAD</sequence>
<feature type="region of interest" description="Disordered" evidence="2">
    <location>
        <begin position="202"/>
        <end position="267"/>
    </location>
</feature>
<evidence type="ECO:0000313" key="4">
    <source>
        <dbReference type="EMBL" id="KAK7522542.1"/>
    </source>
</evidence>
<evidence type="ECO:0000313" key="5">
    <source>
        <dbReference type="Proteomes" id="UP001363622"/>
    </source>
</evidence>
<dbReference type="InterPro" id="IPR023213">
    <property type="entry name" value="CAT-like_dom_sf"/>
</dbReference>
<dbReference type="Gene3D" id="3.30.559.10">
    <property type="entry name" value="Chloramphenicol acetyltransferase-like domain"/>
    <property type="match status" value="2"/>
</dbReference>
<dbReference type="InterPro" id="IPR050317">
    <property type="entry name" value="Plant_Fungal_Acyltransferase"/>
</dbReference>
<dbReference type="EMBL" id="JBBPHU010000002">
    <property type="protein sequence ID" value="KAK7522542.1"/>
    <property type="molecule type" value="Genomic_DNA"/>
</dbReference>
<gene>
    <name evidence="4" type="ORF">IWZ03DRAFT_436521</name>
</gene>
<dbReference type="InterPro" id="IPR054710">
    <property type="entry name" value="Tri101-like_N"/>
</dbReference>
<dbReference type="GO" id="GO:0016740">
    <property type="term" value="F:transferase activity"/>
    <property type="evidence" value="ECO:0007669"/>
    <property type="project" value="UniProtKB-KW"/>
</dbReference>
<accession>A0ABR1KWK0</accession>
<name>A0ABR1KWK0_9PEZI</name>
<dbReference type="PANTHER" id="PTHR31642">
    <property type="entry name" value="TRICHOTHECENE 3-O-ACETYLTRANSFERASE"/>
    <property type="match status" value="1"/>
</dbReference>
<evidence type="ECO:0000256" key="1">
    <source>
        <dbReference type="ARBA" id="ARBA00022679"/>
    </source>
</evidence>
<reference evidence="4 5" key="1">
    <citation type="submission" date="2024-04" db="EMBL/GenBank/DDBJ databases">
        <title>Phyllosticta paracitricarpa is synonymous to the EU quarantine fungus P. citricarpa based on phylogenomic analyses.</title>
        <authorList>
            <consortium name="Lawrence Berkeley National Laboratory"/>
            <person name="Van Ingen-Buijs V.A."/>
            <person name="Van Westerhoven A.C."/>
            <person name="Haridas S."/>
            <person name="Skiadas P."/>
            <person name="Martin F."/>
            <person name="Groenewald J.Z."/>
            <person name="Crous P.W."/>
            <person name="Seidl M.F."/>
        </authorList>
    </citation>
    <scope>NUCLEOTIDE SEQUENCE [LARGE SCALE GENOMIC DNA]</scope>
    <source>
        <strain evidence="4 5">CBS 123371</strain>
    </source>
</reference>
<comment type="caution">
    <text evidence="4">The sequence shown here is derived from an EMBL/GenBank/DDBJ whole genome shotgun (WGS) entry which is preliminary data.</text>
</comment>
<keyword evidence="5" id="KW-1185">Reference proteome</keyword>
<proteinExistence type="predicted"/>
<protein>
    <submittedName>
        <fullName evidence="4">Transferase</fullName>
    </submittedName>
</protein>
<feature type="domain" description="Trichothecene 3-O-acetyltransferase-like N-terminal" evidence="3">
    <location>
        <begin position="21"/>
        <end position="169"/>
    </location>
</feature>
<keyword evidence="1 4" id="KW-0808">Transferase</keyword>
<dbReference type="Proteomes" id="UP001363622">
    <property type="component" value="Unassembled WGS sequence"/>
</dbReference>
<evidence type="ECO:0000256" key="2">
    <source>
        <dbReference type="SAM" id="MobiDB-lite"/>
    </source>
</evidence>